<evidence type="ECO:0000313" key="1">
    <source>
        <dbReference type="EMBL" id="THU76240.1"/>
    </source>
</evidence>
<reference evidence="1 2" key="1">
    <citation type="journal article" date="2019" name="Nat. Ecol. Evol.">
        <title>Megaphylogeny resolves global patterns of mushroom evolution.</title>
        <authorList>
            <person name="Varga T."/>
            <person name="Krizsan K."/>
            <person name="Foldi C."/>
            <person name="Dima B."/>
            <person name="Sanchez-Garcia M."/>
            <person name="Sanchez-Ramirez S."/>
            <person name="Szollosi G.J."/>
            <person name="Szarkandi J.G."/>
            <person name="Papp V."/>
            <person name="Albert L."/>
            <person name="Andreopoulos W."/>
            <person name="Angelini C."/>
            <person name="Antonin V."/>
            <person name="Barry K.W."/>
            <person name="Bougher N.L."/>
            <person name="Buchanan P."/>
            <person name="Buyck B."/>
            <person name="Bense V."/>
            <person name="Catcheside P."/>
            <person name="Chovatia M."/>
            <person name="Cooper J."/>
            <person name="Damon W."/>
            <person name="Desjardin D."/>
            <person name="Finy P."/>
            <person name="Geml J."/>
            <person name="Haridas S."/>
            <person name="Hughes K."/>
            <person name="Justo A."/>
            <person name="Karasinski D."/>
            <person name="Kautmanova I."/>
            <person name="Kiss B."/>
            <person name="Kocsube S."/>
            <person name="Kotiranta H."/>
            <person name="LaButti K.M."/>
            <person name="Lechner B.E."/>
            <person name="Liimatainen K."/>
            <person name="Lipzen A."/>
            <person name="Lukacs Z."/>
            <person name="Mihaltcheva S."/>
            <person name="Morgado L.N."/>
            <person name="Niskanen T."/>
            <person name="Noordeloos M.E."/>
            <person name="Ohm R.A."/>
            <person name="Ortiz-Santana B."/>
            <person name="Ovrebo C."/>
            <person name="Racz N."/>
            <person name="Riley R."/>
            <person name="Savchenko A."/>
            <person name="Shiryaev A."/>
            <person name="Soop K."/>
            <person name="Spirin V."/>
            <person name="Szebenyi C."/>
            <person name="Tomsovsky M."/>
            <person name="Tulloss R.E."/>
            <person name="Uehling J."/>
            <person name="Grigoriev I.V."/>
            <person name="Vagvolgyi C."/>
            <person name="Papp T."/>
            <person name="Martin F.M."/>
            <person name="Miettinen O."/>
            <person name="Hibbett D.S."/>
            <person name="Nagy L.G."/>
        </authorList>
    </citation>
    <scope>NUCLEOTIDE SEQUENCE [LARGE SCALE GENOMIC DNA]</scope>
    <source>
        <strain evidence="1 2">CBS 962.96</strain>
    </source>
</reference>
<accession>A0A4S8KL55</accession>
<keyword evidence="2" id="KW-1185">Reference proteome</keyword>
<proteinExistence type="predicted"/>
<evidence type="ECO:0000313" key="2">
    <source>
        <dbReference type="Proteomes" id="UP000297245"/>
    </source>
</evidence>
<dbReference type="EMBL" id="ML181055">
    <property type="protein sequence ID" value="THU76240.1"/>
    <property type="molecule type" value="Genomic_DNA"/>
</dbReference>
<protein>
    <submittedName>
        <fullName evidence="1">Uncharacterized protein</fullName>
    </submittedName>
</protein>
<organism evidence="1 2">
    <name type="scientific">Dendrothele bispora (strain CBS 962.96)</name>
    <dbReference type="NCBI Taxonomy" id="1314807"/>
    <lineage>
        <taxon>Eukaryota</taxon>
        <taxon>Fungi</taxon>
        <taxon>Dikarya</taxon>
        <taxon>Basidiomycota</taxon>
        <taxon>Agaricomycotina</taxon>
        <taxon>Agaricomycetes</taxon>
        <taxon>Agaricomycetidae</taxon>
        <taxon>Agaricales</taxon>
        <taxon>Agaricales incertae sedis</taxon>
        <taxon>Dendrothele</taxon>
    </lineage>
</organism>
<dbReference type="Proteomes" id="UP000297245">
    <property type="component" value="Unassembled WGS sequence"/>
</dbReference>
<gene>
    <name evidence="1" type="ORF">K435DRAFT_813590</name>
</gene>
<sequence length="278" mass="32478">MEKTTGANSGYPLSRWKLFWGHREGQEGKKEKLNTAFWSILSSKEEGEEGEEEEEEEEEKEEALYDCRFRLLSKEKMKVLLERYTGRLYTMRIPSYQFVRNGKRSFVYEVMYAYQKYAHGDHRFLDKDQGFSSTILSTMYISLKFDCVYEGLKGTGVSKGFYGERIRTRDYKNVLYIVTTRRINGAADQSGSKTNSKRKRFENNAYAVDVGYMEEDINFIWQLEFELGVEGILTLFQIQTLAKMKLIRHGEKYKALGNTTKLVKSVAMGRKSKKRGNR</sequence>
<dbReference type="AlphaFoldDB" id="A0A4S8KL55"/>
<name>A0A4S8KL55_DENBC</name>